<evidence type="ECO:0000256" key="1">
    <source>
        <dbReference type="SAM" id="Phobius"/>
    </source>
</evidence>
<keyword evidence="1" id="KW-1133">Transmembrane helix</keyword>
<feature type="transmembrane region" description="Helical" evidence="1">
    <location>
        <begin position="198"/>
        <end position="218"/>
    </location>
</feature>
<dbReference type="Proteomes" id="UP000886105">
    <property type="component" value="Unassembled WGS sequence"/>
</dbReference>
<comment type="caution">
    <text evidence="2">The sequence shown here is derived from an EMBL/GenBank/DDBJ whole genome shotgun (WGS) entry which is preliminary data.</text>
</comment>
<organism evidence="2">
    <name type="scientific">Oceanithermus profundus</name>
    <dbReference type="NCBI Taxonomy" id="187137"/>
    <lineage>
        <taxon>Bacteria</taxon>
        <taxon>Thermotogati</taxon>
        <taxon>Deinococcota</taxon>
        <taxon>Deinococci</taxon>
        <taxon>Thermales</taxon>
        <taxon>Thermaceae</taxon>
        <taxon>Oceanithermus</taxon>
    </lineage>
</organism>
<keyword evidence="1" id="KW-0472">Membrane</keyword>
<sequence>MVTEALQLAFHPAWGENERVRSLWWLGLLVVLLSGCLETEAKLTWHPDGSIDLKVRLEGDALSGQAQQIADRLRLSGFRDVRLSATRLSAVQPLKLAGWDRFSGWLPGRFAYADRSGLVLSRTSWVVFEDYALVGTLDVGRITELPSFVRALGLPFVFKVEAPWPALSSNATRVEGRTYVWQARLGQPFPVRIVYRRWYPERALALVLALGAVSLVLWRRSRRRRRA</sequence>
<gene>
    <name evidence="2" type="ORF">ENJ85_01650</name>
</gene>
<proteinExistence type="predicted"/>
<dbReference type="EMBL" id="DRNZ01000108">
    <property type="protein sequence ID" value="HHO57856.1"/>
    <property type="molecule type" value="Genomic_DNA"/>
</dbReference>
<accession>A0A7C5WVS7</accession>
<evidence type="ECO:0000313" key="2">
    <source>
        <dbReference type="EMBL" id="HHO57856.1"/>
    </source>
</evidence>
<keyword evidence="1" id="KW-0812">Transmembrane</keyword>
<dbReference type="AlphaFoldDB" id="A0A7C5WVS7"/>
<reference evidence="2" key="1">
    <citation type="journal article" date="2020" name="mSystems">
        <title>Genome- and Community-Level Interaction Insights into Carbon Utilization and Element Cycling Functions of Hydrothermarchaeota in Hydrothermal Sediment.</title>
        <authorList>
            <person name="Zhou Z."/>
            <person name="Liu Y."/>
            <person name="Xu W."/>
            <person name="Pan J."/>
            <person name="Luo Z.H."/>
            <person name="Li M."/>
        </authorList>
    </citation>
    <scope>NUCLEOTIDE SEQUENCE [LARGE SCALE GENOMIC DNA]</scope>
    <source>
        <strain evidence="2">HyVt-523</strain>
    </source>
</reference>
<protein>
    <submittedName>
        <fullName evidence="2">DUF3153 domain-containing protein</fullName>
    </submittedName>
</protein>
<name>A0A7C5WVS7_9DEIN</name>